<evidence type="ECO:0000256" key="2">
    <source>
        <dbReference type="ARBA" id="ARBA00012121"/>
    </source>
</evidence>
<feature type="chain" id="PRO_5034549465" description="adenylyl-sulfate kinase" evidence="7">
    <location>
        <begin position="21"/>
        <end position="435"/>
    </location>
</feature>
<dbReference type="PANTHER" id="PTHR11055">
    <property type="entry name" value="BIFUNCTIONAL 3'-PHOSPHOADENOSINE 5'-PHOSPHOSULFATE SYNTHASE"/>
    <property type="match status" value="1"/>
</dbReference>
<dbReference type="Gene3D" id="3.40.50.300">
    <property type="entry name" value="P-loop containing nucleotide triphosphate hydrolases"/>
    <property type="match status" value="1"/>
</dbReference>
<dbReference type="GO" id="GO:0004781">
    <property type="term" value="F:sulfate adenylyltransferase (ATP) activity"/>
    <property type="evidence" value="ECO:0007669"/>
    <property type="project" value="InterPro"/>
</dbReference>
<dbReference type="SUPFAM" id="SSF88697">
    <property type="entry name" value="PUA domain-like"/>
    <property type="match status" value="1"/>
</dbReference>
<keyword evidence="4" id="KW-0547">Nucleotide-binding</keyword>
<dbReference type="NCBIfam" id="NF003013">
    <property type="entry name" value="PRK03846.1"/>
    <property type="match status" value="1"/>
</dbReference>
<accession>A0A8C9FGZ7</accession>
<keyword evidence="5" id="KW-0418">Kinase</keyword>
<keyword evidence="11" id="KW-1185">Reference proteome</keyword>
<dbReference type="GO" id="GO:0005524">
    <property type="term" value="F:ATP binding"/>
    <property type="evidence" value="ECO:0007669"/>
    <property type="project" value="UniProtKB-KW"/>
</dbReference>
<dbReference type="Pfam" id="PF01583">
    <property type="entry name" value="APS_kinase"/>
    <property type="match status" value="1"/>
</dbReference>
<evidence type="ECO:0000313" key="11">
    <source>
        <dbReference type="Proteomes" id="UP000694428"/>
    </source>
</evidence>
<dbReference type="GO" id="GO:0000103">
    <property type="term" value="P:sulfate assimilation"/>
    <property type="evidence" value="ECO:0007669"/>
    <property type="project" value="InterPro"/>
</dbReference>
<dbReference type="InterPro" id="IPR027417">
    <property type="entry name" value="P-loop_NTPase"/>
</dbReference>
<dbReference type="InterPro" id="IPR015947">
    <property type="entry name" value="PUA-like_sf"/>
</dbReference>
<dbReference type="HAMAP" id="MF_00065">
    <property type="entry name" value="Adenylyl_sulf_kinase"/>
    <property type="match status" value="1"/>
</dbReference>
<dbReference type="PANTHER" id="PTHR11055:SF17">
    <property type="entry name" value="BIFUNCTIONAL 3'-PHOSPHOADENOSINE 5'-PHOSPHOSULFATE SYNTHASE 1"/>
    <property type="match status" value="1"/>
</dbReference>
<feature type="domain" description="APS kinase" evidence="8">
    <location>
        <begin position="46"/>
        <end position="198"/>
    </location>
</feature>
<keyword evidence="3" id="KW-0808">Transferase</keyword>
<dbReference type="InterPro" id="IPR059117">
    <property type="entry name" value="APS_kinase_dom"/>
</dbReference>
<dbReference type="CDD" id="cd02027">
    <property type="entry name" value="APSK"/>
    <property type="match status" value="1"/>
</dbReference>
<dbReference type="InterPro" id="IPR002891">
    <property type="entry name" value="APS"/>
</dbReference>
<dbReference type="SUPFAM" id="SSF52374">
    <property type="entry name" value="Nucleotidylyl transferase"/>
    <property type="match status" value="1"/>
</dbReference>
<protein>
    <recommendedName>
        <fullName evidence="2">adenylyl-sulfate kinase</fullName>
        <ecNumber evidence="2">2.7.1.25</ecNumber>
    </recommendedName>
</protein>
<keyword evidence="6" id="KW-0067">ATP-binding</keyword>
<dbReference type="FunFam" id="3.40.50.300:FF:000212">
    <property type="entry name" value="Adenylyl-sulfate kinase"/>
    <property type="match status" value="1"/>
</dbReference>
<feature type="signal peptide" evidence="7">
    <location>
        <begin position="1"/>
        <end position="20"/>
    </location>
</feature>
<evidence type="ECO:0000256" key="4">
    <source>
        <dbReference type="ARBA" id="ARBA00022741"/>
    </source>
</evidence>
<dbReference type="Proteomes" id="UP000694428">
    <property type="component" value="Unplaced"/>
</dbReference>
<evidence type="ECO:0000256" key="3">
    <source>
        <dbReference type="ARBA" id="ARBA00022679"/>
    </source>
</evidence>
<dbReference type="GO" id="GO:0004020">
    <property type="term" value="F:adenylylsulfate kinase activity"/>
    <property type="evidence" value="ECO:0007669"/>
    <property type="project" value="UniProtKB-EC"/>
</dbReference>
<evidence type="ECO:0000313" key="10">
    <source>
        <dbReference type="Ensembl" id="ENSPSTP00000014568.1"/>
    </source>
</evidence>
<dbReference type="SUPFAM" id="SSF52540">
    <property type="entry name" value="P-loop containing nucleoside triphosphate hydrolases"/>
    <property type="match status" value="1"/>
</dbReference>
<comment type="pathway">
    <text evidence="1">Sulfur metabolism.</text>
</comment>
<dbReference type="Gene3D" id="3.10.400.10">
    <property type="entry name" value="Sulfate adenylyltransferase"/>
    <property type="match status" value="1"/>
</dbReference>
<dbReference type="InterPro" id="IPR024951">
    <property type="entry name" value="Sulfurylase_cat_dom"/>
</dbReference>
<dbReference type="Gene3D" id="3.40.50.620">
    <property type="entry name" value="HUPs"/>
    <property type="match status" value="1"/>
</dbReference>
<dbReference type="InterPro" id="IPR014729">
    <property type="entry name" value="Rossmann-like_a/b/a_fold"/>
</dbReference>
<evidence type="ECO:0000256" key="5">
    <source>
        <dbReference type="ARBA" id="ARBA00022777"/>
    </source>
</evidence>
<evidence type="ECO:0000256" key="7">
    <source>
        <dbReference type="SAM" id="SignalP"/>
    </source>
</evidence>
<evidence type="ECO:0000256" key="6">
    <source>
        <dbReference type="ARBA" id="ARBA00022840"/>
    </source>
</evidence>
<dbReference type="Pfam" id="PF01747">
    <property type="entry name" value="ATP-sulfurylase"/>
    <property type="match status" value="1"/>
</dbReference>
<sequence length="435" mass="49457">MLRLIFLFLWLTLRKGTQRATNVTYQAHHVSRNKRGQVVGTRSGFRGCTVWLTGLSGAGKTTVSMALEEYLVCHGIPCYTLDGDNIRQGLNKNLGFTPEDREENVRRIAEVAKLFADAGLVCITSFISPYAQDRNNARRIHEGASLPFFEVFVDAPLHVCEQRDVKGLYKKARAGEIKGFTGIDSEYEKPEAPELVLKTDSCDVNDCVQQVVELLQERDIVPVDASYEVKELYVPENKLKLAKTDAESLLTLEINKVLNTNIRKAKKIWDRKDLEDEKLCSCVCTIMYSSSMIAYQCACCSFMTMVMEQGNWLVGGDLQVLDRIYWNDGLDQYRLTPAELRQKFKDMNAGDIKKKQKKYEQLILLFKIFSFFPPTCSSPSLPLIPLPSLSREDFEFISGTRMRKLAREGQNPPEGFMAPKAWTVLTEYYKSLEKA</sequence>
<dbReference type="NCBIfam" id="TIGR00455">
    <property type="entry name" value="apsK"/>
    <property type="match status" value="1"/>
</dbReference>
<reference evidence="10" key="1">
    <citation type="submission" date="2025-08" db="UniProtKB">
        <authorList>
            <consortium name="Ensembl"/>
        </authorList>
    </citation>
    <scope>IDENTIFICATION</scope>
</reference>
<dbReference type="EC" id="2.7.1.25" evidence="2"/>
<keyword evidence="7" id="KW-0732">Signal</keyword>
<proteinExistence type="inferred from homology"/>
<dbReference type="GO" id="GO:0050428">
    <property type="term" value="P:3'-phosphoadenosine 5'-phosphosulfate biosynthetic process"/>
    <property type="evidence" value="ECO:0007669"/>
    <property type="project" value="TreeGrafter"/>
</dbReference>
<evidence type="ECO:0000259" key="8">
    <source>
        <dbReference type="Pfam" id="PF01583"/>
    </source>
</evidence>
<dbReference type="AlphaFoldDB" id="A0A8C9FGZ7"/>
<name>A0A8C9FGZ7_PAVCR</name>
<reference evidence="10" key="2">
    <citation type="submission" date="2025-09" db="UniProtKB">
        <authorList>
            <consortium name="Ensembl"/>
        </authorList>
    </citation>
    <scope>IDENTIFICATION</scope>
</reference>
<organism evidence="10 11">
    <name type="scientific">Pavo cristatus</name>
    <name type="common">Indian peafowl</name>
    <name type="synonym">Blue peafowl</name>
    <dbReference type="NCBI Taxonomy" id="9049"/>
    <lineage>
        <taxon>Eukaryota</taxon>
        <taxon>Metazoa</taxon>
        <taxon>Chordata</taxon>
        <taxon>Craniata</taxon>
        <taxon>Vertebrata</taxon>
        <taxon>Euteleostomi</taxon>
        <taxon>Archelosauria</taxon>
        <taxon>Archosauria</taxon>
        <taxon>Dinosauria</taxon>
        <taxon>Saurischia</taxon>
        <taxon>Theropoda</taxon>
        <taxon>Coelurosauria</taxon>
        <taxon>Aves</taxon>
        <taxon>Neognathae</taxon>
        <taxon>Galloanserae</taxon>
        <taxon>Galliformes</taxon>
        <taxon>Phasianidae</taxon>
        <taxon>Phasianinae</taxon>
        <taxon>Pavo</taxon>
    </lineage>
</organism>
<feature type="domain" description="Sulphate adenylyltransferase catalytic" evidence="9">
    <location>
        <begin position="391"/>
        <end position="428"/>
    </location>
</feature>
<evidence type="ECO:0000256" key="1">
    <source>
        <dbReference type="ARBA" id="ARBA00004678"/>
    </source>
</evidence>
<dbReference type="Ensembl" id="ENSPSTT00000015287.1">
    <property type="protein sequence ID" value="ENSPSTP00000014568.1"/>
    <property type="gene ID" value="ENSPSTG00000010305.1"/>
</dbReference>
<evidence type="ECO:0000259" key="9">
    <source>
        <dbReference type="Pfam" id="PF01747"/>
    </source>
</evidence>